<keyword evidence="2" id="KW-1185">Reference proteome</keyword>
<proteinExistence type="predicted"/>
<protein>
    <submittedName>
        <fullName evidence="1">Uncharacterized protein</fullName>
    </submittedName>
</protein>
<evidence type="ECO:0000313" key="2">
    <source>
        <dbReference type="Proteomes" id="UP001143362"/>
    </source>
</evidence>
<dbReference type="Proteomes" id="UP001143362">
    <property type="component" value="Unassembled WGS sequence"/>
</dbReference>
<dbReference type="RefSeq" id="WP_279246117.1">
    <property type="nucleotide sequence ID" value="NZ_SHNN01000003.1"/>
</dbReference>
<reference evidence="1" key="1">
    <citation type="submission" date="2019-02" db="EMBL/GenBank/DDBJ databases">
        <authorList>
            <person name="Li S.-H."/>
        </authorList>
    </citation>
    <scope>NUCLEOTIDE SEQUENCE</scope>
    <source>
        <strain evidence="1">IMCC14734</strain>
    </source>
</reference>
<name>A0ABT3TII3_9GAMM</name>
<evidence type="ECO:0000313" key="1">
    <source>
        <dbReference type="EMBL" id="MCX2982086.1"/>
    </source>
</evidence>
<accession>A0ABT3TII3</accession>
<comment type="caution">
    <text evidence="1">The sequence shown here is derived from an EMBL/GenBank/DDBJ whole genome shotgun (WGS) entry which is preliminary data.</text>
</comment>
<organism evidence="1 2">
    <name type="scientific">Candidatus Litorirhabdus singularis</name>
    <dbReference type="NCBI Taxonomy" id="2518993"/>
    <lineage>
        <taxon>Bacteria</taxon>
        <taxon>Pseudomonadati</taxon>
        <taxon>Pseudomonadota</taxon>
        <taxon>Gammaproteobacteria</taxon>
        <taxon>Cellvibrionales</taxon>
        <taxon>Halieaceae</taxon>
        <taxon>Candidatus Litorirhabdus</taxon>
    </lineage>
</organism>
<dbReference type="EMBL" id="SHNN01000003">
    <property type="protein sequence ID" value="MCX2982086.1"/>
    <property type="molecule type" value="Genomic_DNA"/>
</dbReference>
<gene>
    <name evidence="1" type="ORF">EYC98_14590</name>
</gene>
<sequence length="160" mass="17896">MSQYEQHSMPQEKFLTVANNVIHQSLLEAQRTSAKNIFNALMDKKRVALITLRMEDGSESRFDLMLDHSEFRGKLNFGSFRASVQSLVASVSDLLRDEKQLTTFKDQDSSAVLFGIPGFTEEEGELNAMMLASTTDVPGTVLLKLQYMDPAQFLEQPAGS</sequence>